<gene>
    <name evidence="5" type="ORF">ABS24_08730</name>
</gene>
<dbReference type="GO" id="GO:0003677">
    <property type="term" value="F:DNA binding"/>
    <property type="evidence" value="ECO:0007669"/>
    <property type="project" value="UniProtKB-KW"/>
</dbReference>
<dbReference type="PANTHER" id="PTHR33204">
    <property type="entry name" value="TRANSCRIPTIONAL REGULATOR, MARR FAMILY"/>
    <property type="match status" value="1"/>
</dbReference>
<evidence type="ECO:0000313" key="5">
    <source>
        <dbReference type="EMBL" id="KRO96636.1"/>
    </source>
</evidence>
<dbReference type="Gene3D" id="1.10.10.10">
    <property type="entry name" value="Winged helix-like DNA-binding domain superfamily/Winged helix DNA-binding domain"/>
    <property type="match status" value="1"/>
</dbReference>
<organism evidence="5 6">
    <name type="scientific">SAR92 bacterium BACL26 MAG-121220-bin70</name>
    <dbReference type="NCBI Taxonomy" id="1655626"/>
    <lineage>
        <taxon>Bacteria</taxon>
        <taxon>Pseudomonadati</taxon>
        <taxon>Pseudomonadota</taxon>
        <taxon>Gammaproteobacteria</taxon>
        <taxon>Cellvibrionales</taxon>
        <taxon>Porticoccaceae</taxon>
        <taxon>SAR92 clade</taxon>
    </lineage>
</organism>
<dbReference type="AlphaFoldDB" id="A0A0R2UAX2"/>
<evidence type="ECO:0000256" key="3">
    <source>
        <dbReference type="ARBA" id="ARBA00023163"/>
    </source>
</evidence>
<protein>
    <recommendedName>
        <fullName evidence="4">HTH hxlR-type domain-containing protein</fullName>
    </recommendedName>
</protein>
<reference evidence="5 6" key="1">
    <citation type="submission" date="2015-10" db="EMBL/GenBank/DDBJ databases">
        <title>Metagenome-Assembled Genomes uncover a global brackish microbiome.</title>
        <authorList>
            <person name="Hugerth L.W."/>
            <person name="Larsson J."/>
            <person name="Alneberg J."/>
            <person name="Lindh M.V."/>
            <person name="Legrand C."/>
            <person name="Pinhassi J."/>
            <person name="Andersson A.F."/>
        </authorList>
    </citation>
    <scope>NUCLEOTIDE SEQUENCE [LARGE SCALE GENOMIC DNA]</scope>
    <source>
        <strain evidence="5">BACL26 MAG-121220-bin70</strain>
    </source>
</reference>
<dbReference type="SUPFAM" id="SSF46785">
    <property type="entry name" value="Winged helix' DNA-binding domain"/>
    <property type="match status" value="1"/>
</dbReference>
<dbReference type="EMBL" id="LICA01000048">
    <property type="protein sequence ID" value="KRO96636.1"/>
    <property type="molecule type" value="Genomic_DNA"/>
</dbReference>
<dbReference type="InterPro" id="IPR036390">
    <property type="entry name" value="WH_DNA-bd_sf"/>
</dbReference>
<dbReference type="InterPro" id="IPR036388">
    <property type="entry name" value="WH-like_DNA-bd_sf"/>
</dbReference>
<name>A0A0R2UAX2_9GAMM</name>
<proteinExistence type="predicted"/>
<evidence type="ECO:0000259" key="4">
    <source>
        <dbReference type="PROSITE" id="PS51118"/>
    </source>
</evidence>
<dbReference type="InterPro" id="IPR002577">
    <property type="entry name" value="HTH_HxlR"/>
</dbReference>
<evidence type="ECO:0000313" key="6">
    <source>
        <dbReference type="Proteomes" id="UP000051213"/>
    </source>
</evidence>
<evidence type="ECO:0000256" key="2">
    <source>
        <dbReference type="ARBA" id="ARBA00023125"/>
    </source>
</evidence>
<dbReference type="Proteomes" id="UP000051213">
    <property type="component" value="Unassembled WGS sequence"/>
</dbReference>
<dbReference type="PANTHER" id="PTHR33204:SF18">
    <property type="entry name" value="TRANSCRIPTIONAL REGULATORY PROTEIN"/>
    <property type="match status" value="1"/>
</dbReference>
<feature type="domain" description="HTH hxlR-type" evidence="4">
    <location>
        <begin position="86"/>
        <end position="184"/>
    </location>
</feature>
<dbReference type="Pfam" id="PF01638">
    <property type="entry name" value="HxlR"/>
    <property type="match status" value="1"/>
</dbReference>
<keyword evidence="1" id="KW-0805">Transcription regulation</keyword>
<keyword evidence="3" id="KW-0804">Transcription</keyword>
<accession>A0A0R2UAX2</accession>
<dbReference type="PROSITE" id="PS51118">
    <property type="entry name" value="HTH_HXLR"/>
    <property type="match status" value="1"/>
</dbReference>
<sequence>MTKKSIELYHNGLMTMNWERKYFSTPELDSVELVHNRCGKVFWPIMQSDYCNQDVVFIPGPGAGKDQRVTKTRRRSSSIQRDGLGKTLYRHLINLLGDRWTANLVALAFHGLKRFDDFHKELPVATNILADRLKLLVNEGIFCQRAYRQSPLRYEYHLTDKGQDLFSYFSTLLEWGDKWCQTGKGKPMLMHHLSCEQSLKTQVRCDQCGETLVATEVHFKL</sequence>
<evidence type="ECO:0000256" key="1">
    <source>
        <dbReference type="ARBA" id="ARBA00023015"/>
    </source>
</evidence>
<comment type="caution">
    <text evidence="5">The sequence shown here is derived from an EMBL/GenBank/DDBJ whole genome shotgun (WGS) entry which is preliminary data.</text>
</comment>
<keyword evidence="2" id="KW-0238">DNA-binding</keyword>